<dbReference type="InterPro" id="IPR043137">
    <property type="entry name" value="GGT_ssub_C"/>
</dbReference>
<feature type="transmembrane region" description="Helical" evidence="3">
    <location>
        <begin position="30"/>
        <end position="49"/>
    </location>
</feature>
<dbReference type="EMBL" id="OZ004253">
    <property type="protein sequence ID" value="CAK7893204.1"/>
    <property type="molecule type" value="Genomic_DNA"/>
</dbReference>
<comment type="pathway">
    <text evidence="2">Sulfur metabolism; glutathione metabolism.</text>
</comment>
<comment type="catalytic activity">
    <reaction evidence="2">
        <text>an N-terminal (5-L-glutamyl)-[peptide] + an alpha-amino acid = 5-L-glutamyl amino acid + an N-terminal L-alpha-aminoacyl-[peptide]</text>
        <dbReference type="Rhea" id="RHEA:23904"/>
        <dbReference type="Rhea" id="RHEA-COMP:9780"/>
        <dbReference type="Rhea" id="RHEA-COMP:9795"/>
        <dbReference type="ChEBI" id="CHEBI:77644"/>
        <dbReference type="ChEBI" id="CHEBI:78597"/>
        <dbReference type="ChEBI" id="CHEBI:78599"/>
        <dbReference type="ChEBI" id="CHEBI:78608"/>
        <dbReference type="EC" id="2.3.2.2"/>
    </reaction>
</comment>
<keyword evidence="2" id="KW-0012">Acyltransferase</keyword>
<feature type="non-terminal residue" evidence="4">
    <location>
        <position position="1"/>
    </location>
</feature>
<sequence length="674" mass="73996">MYSSPLNERTPLIMTNSNQKERNQKLVTTNVLRVLALALAAMVSMSMFVKLAGPTSSVPQPIRSGRSILTDENISTLKLIRRDVLGEPLGIPTLDPNTTHLHTGIHAMVACDVPICSKYGRDILQAGGNAADAAVTVALCIGSVNSHSSGIGGGGFITSSFQGDAISIDAREMAPAAAHKDMYKGHEELSKFGGLAVGVPGELKGLYELFKRHGSGNVTWEDLFVPVVQLNRVGFTVDEVLANALHSTQELVPKLAPTGLLDSWDFIFKKNSTTKFVTKGDFIRRPNLANTLEMIGKSGSSDIFYDPNGPIVESLVEEIARCGGTMDAQDFANYEVNVEQALNFTFNTSSDTSYTAFTANGASSGLALITGLNFFSTIQDLSSALTKSNDILRVHRIVESMKWMASARSALGDFTVHEANATYRSDLIKKYSSAEWADRTVQTKYSNNQTFDWEHYEPKYELTEPHGTSHFSIVDANGNAVAMTTTVNLLFGSLVYDNSTGIILNNEMDDFSVPNSPNAFHLTPSIYNFIEPGKRPLSSTAPTIVVRGDGTISLLPELVIGAAGGSRITTAIFQAIIRVFFDELPLLETISYPRLHHQLIPEYIMCEDFDVFEEQYKEETPNIIEYMTKNLNHTFYESGTLTVMNGIRRKEIDEGYVWEGVSDYWRKRGEAAGY</sequence>
<keyword evidence="2" id="KW-0808">Transferase</keyword>
<dbReference type="Gene3D" id="3.60.20.40">
    <property type="match status" value="1"/>
</dbReference>
<dbReference type="Proteomes" id="UP001497600">
    <property type="component" value="Chromosome A"/>
</dbReference>
<comment type="catalytic activity">
    <reaction evidence="2">
        <text>an S-substituted glutathione + H2O = an S-substituted L-cysteinylglycine + L-glutamate</text>
        <dbReference type="Rhea" id="RHEA:59468"/>
        <dbReference type="ChEBI" id="CHEBI:15377"/>
        <dbReference type="ChEBI" id="CHEBI:29985"/>
        <dbReference type="ChEBI" id="CHEBI:90779"/>
        <dbReference type="ChEBI" id="CHEBI:143103"/>
        <dbReference type="EC" id="3.4.19.13"/>
    </reaction>
</comment>
<comment type="catalytic activity">
    <reaction evidence="2">
        <text>glutathione + H2O = L-cysteinylglycine + L-glutamate</text>
        <dbReference type="Rhea" id="RHEA:28807"/>
        <dbReference type="ChEBI" id="CHEBI:15377"/>
        <dbReference type="ChEBI" id="CHEBI:29985"/>
        <dbReference type="ChEBI" id="CHEBI:57925"/>
        <dbReference type="ChEBI" id="CHEBI:61694"/>
        <dbReference type="EC" id="3.4.19.13"/>
    </reaction>
</comment>
<keyword evidence="2 4" id="KW-0378">Hydrolase</keyword>
<evidence type="ECO:0000256" key="1">
    <source>
        <dbReference type="ARBA" id="ARBA00009381"/>
    </source>
</evidence>
<evidence type="ECO:0000313" key="5">
    <source>
        <dbReference type="Proteomes" id="UP001497600"/>
    </source>
</evidence>
<evidence type="ECO:0000256" key="3">
    <source>
        <dbReference type="SAM" id="Phobius"/>
    </source>
</evidence>
<keyword evidence="3" id="KW-1133">Transmembrane helix</keyword>
<dbReference type="Gene3D" id="1.10.246.130">
    <property type="match status" value="1"/>
</dbReference>
<gene>
    <name evidence="4" type="primary">ECM38</name>
    <name evidence="4" type="ORF">CAAN4_A06260</name>
</gene>
<organism evidence="4 5">
    <name type="scientific">[Candida] anglica</name>
    <dbReference type="NCBI Taxonomy" id="148631"/>
    <lineage>
        <taxon>Eukaryota</taxon>
        <taxon>Fungi</taxon>
        <taxon>Dikarya</taxon>
        <taxon>Ascomycota</taxon>
        <taxon>Saccharomycotina</taxon>
        <taxon>Pichiomycetes</taxon>
        <taxon>Debaryomycetaceae</taxon>
        <taxon>Kurtzmaniella</taxon>
    </lineage>
</organism>
<dbReference type="SUPFAM" id="SSF56235">
    <property type="entry name" value="N-terminal nucleophile aminohydrolases (Ntn hydrolases)"/>
    <property type="match status" value="1"/>
</dbReference>
<dbReference type="PANTHER" id="PTHR11686:SF9">
    <property type="entry name" value="RE13973P"/>
    <property type="match status" value="1"/>
</dbReference>
<dbReference type="EC" id="2.3.2.2" evidence="2"/>
<dbReference type="GO" id="GO:0016787">
    <property type="term" value="F:hydrolase activity"/>
    <property type="evidence" value="ECO:0007669"/>
    <property type="project" value="UniProtKB-KW"/>
</dbReference>
<proteinExistence type="inferred from homology"/>
<comment type="similarity">
    <text evidence="1">Belongs to the gamma-glutamyltransferase family.</text>
</comment>
<dbReference type="PROSITE" id="PS00462">
    <property type="entry name" value="G_GLU_TRANSPEPTIDASE"/>
    <property type="match status" value="1"/>
</dbReference>
<protein>
    <recommendedName>
        <fullName evidence="2">Glutathione hydrolase</fullName>
        <ecNumber evidence="2">2.3.2.2</ecNumber>
        <ecNumber evidence="2">3.4.19.13</ecNumber>
    </recommendedName>
    <alternativeName>
        <fullName evidence="2">Gamma-glutamyltransferase</fullName>
    </alternativeName>
    <alternativeName>
        <fullName evidence="2">Gamma-glutamyltranspeptidase</fullName>
    </alternativeName>
</protein>
<comment type="function">
    <text evidence="2">Cleaves the gamma-glutamyl peptide bond of glutathione and glutathione conjugates.</text>
</comment>
<accession>A0ABP0E9A4</accession>
<dbReference type="InterPro" id="IPR043138">
    <property type="entry name" value="GGT_lsub"/>
</dbReference>
<keyword evidence="3" id="KW-0812">Transmembrane</keyword>
<name>A0ABP0E9A4_9ASCO</name>
<keyword evidence="3" id="KW-0472">Membrane</keyword>
<dbReference type="PRINTS" id="PR01210">
    <property type="entry name" value="GGTRANSPTASE"/>
</dbReference>
<dbReference type="InterPro" id="IPR029055">
    <property type="entry name" value="Ntn_hydrolases_N"/>
</dbReference>
<evidence type="ECO:0000313" key="4">
    <source>
        <dbReference type="EMBL" id="CAK7893204.1"/>
    </source>
</evidence>
<dbReference type="PANTHER" id="PTHR11686">
    <property type="entry name" value="GAMMA GLUTAMYL TRANSPEPTIDASE"/>
    <property type="match status" value="1"/>
</dbReference>
<dbReference type="NCBIfam" id="TIGR00066">
    <property type="entry name" value="g_glut_trans"/>
    <property type="match status" value="1"/>
</dbReference>
<keyword evidence="5" id="KW-1185">Reference proteome</keyword>
<dbReference type="InterPro" id="IPR000101">
    <property type="entry name" value="GGT_peptidase"/>
</dbReference>
<evidence type="ECO:0000256" key="2">
    <source>
        <dbReference type="RuleBase" id="RU368068"/>
    </source>
</evidence>
<dbReference type="EC" id="3.4.19.13" evidence="2"/>
<dbReference type="InterPro" id="IPR055262">
    <property type="entry name" value="GGT_CS"/>
</dbReference>
<dbReference type="Pfam" id="PF01019">
    <property type="entry name" value="G_glu_transpept"/>
    <property type="match status" value="1"/>
</dbReference>
<reference evidence="4 5" key="1">
    <citation type="submission" date="2024-01" db="EMBL/GenBank/DDBJ databases">
        <authorList>
            <consortium name="Genoscope - CEA"/>
            <person name="William W."/>
        </authorList>
    </citation>
    <scope>NUCLEOTIDE SEQUENCE [LARGE SCALE GENOMIC DNA]</scope>
    <source>
        <strain evidence="4 5">29B2s-10</strain>
    </source>
</reference>